<dbReference type="RefSeq" id="WP_206101418.1">
    <property type="nucleotide sequence ID" value="NZ_CP070969.1"/>
</dbReference>
<dbReference type="InterPro" id="IPR029044">
    <property type="entry name" value="Nucleotide-diphossugar_trans"/>
</dbReference>
<dbReference type="InterPro" id="IPR003329">
    <property type="entry name" value="Cytidylyl_trans"/>
</dbReference>
<proteinExistence type="predicted"/>
<dbReference type="CDD" id="cd02518">
    <property type="entry name" value="GT2_SpsF"/>
    <property type="match status" value="1"/>
</dbReference>
<accession>A0ABX7L6K0</accession>
<reference evidence="1 2" key="1">
    <citation type="submission" date="2021-02" db="EMBL/GenBank/DDBJ databases">
        <title>Paenibacillus tianjinensis sp. nov.</title>
        <authorList>
            <person name="Liu H."/>
        </authorList>
    </citation>
    <scope>NUCLEOTIDE SEQUENCE [LARGE SCALE GENOMIC DNA]</scope>
    <source>
        <strain evidence="1 2">TB2019</strain>
    </source>
</reference>
<keyword evidence="2" id="KW-1185">Reference proteome</keyword>
<gene>
    <name evidence="1" type="ORF">JRJ22_21450</name>
</gene>
<evidence type="ECO:0000313" key="2">
    <source>
        <dbReference type="Proteomes" id="UP000663452"/>
    </source>
</evidence>
<dbReference type="PANTHER" id="PTHR42866">
    <property type="entry name" value="3-DEOXY-MANNO-OCTULOSONATE CYTIDYLYLTRANSFERASE"/>
    <property type="match status" value="1"/>
</dbReference>
<organism evidence="1 2">
    <name type="scientific">Paenibacillus tianjinensis</name>
    <dbReference type="NCBI Taxonomy" id="2810347"/>
    <lineage>
        <taxon>Bacteria</taxon>
        <taxon>Bacillati</taxon>
        <taxon>Bacillota</taxon>
        <taxon>Bacilli</taxon>
        <taxon>Bacillales</taxon>
        <taxon>Paenibacillaceae</taxon>
        <taxon>Paenibacillus</taxon>
    </lineage>
</organism>
<sequence length="250" mass="28495">MRIVAIIQARMGSTRLPGKIMKEVVNKPLLEYQIEQVRRSRTIDQIVIATTTKDAEQPIIDLCKRMSVDYYRGPEEDVLSRYYQAACCYGADTVVRLTSDCPLVDPAVIDEVITAFLSHSAGYDYVSNTMERTYPRGYDVEVFSMKVLEQAFKEAGSAAEREHVTSYLYGHPEVFRVGQVKQTPDLSAYRLTVDTEEDFELIARLITALCGKRRDGFTLDEVITLLQENPDWVWINAHIEQKKADGNRRA</sequence>
<protein>
    <submittedName>
        <fullName evidence="1">Glycosyltransferase family protein</fullName>
    </submittedName>
</protein>
<dbReference type="Proteomes" id="UP000663452">
    <property type="component" value="Chromosome"/>
</dbReference>
<dbReference type="EMBL" id="CP070969">
    <property type="protein sequence ID" value="QSF43797.1"/>
    <property type="molecule type" value="Genomic_DNA"/>
</dbReference>
<name>A0ABX7L6K0_9BACL</name>
<evidence type="ECO:0000313" key="1">
    <source>
        <dbReference type="EMBL" id="QSF43797.1"/>
    </source>
</evidence>
<dbReference type="Pfam" id="PF02348">
    <property type="entry name" value="CTP_transf_3"/>
    <property type="match status" value="1"/>
</dbReference>
<dbReference type="Gene3D" id="3.90.550.10">
    <property type="entry name" value="Spore Coat Polysaccharide Biosynthesis Protein SpsA, Chain A"/>
    <property type="match status" value="1"/>
</dbReference>
<dbReference type="SUPFAM" id="SSF53448">
    <property type="entry name" value="Nucleotide-diphospho-sugar transferases"/>
    <property type="match status" value="1"/>
</dbReference>
<dbReference type="PANTHER" id="PTHR42866:SF1">
    <property type="entry name" value="SPORE COAT POLYSACCHARIDE BIOSYNTHESIS PROTEIN SPSF"/>
    <property type="match status" value="1"/>
</dbReference>